<evidence type="ECO:0000256" key="5">
    <source>
        <dbReference type="ARBA" id="ARBA00022801"/>
    </source>
</evidence>
<evidence type="ECO:0000256" key="4">
    <source>
        <dbReference type="ARBA" id="ARBA00022723"/>
    </source>
</evidence>
<comment type="similarity">
    <text evidence="3 8">Belongs to the Nudix hydrolase family.</text>
</comment>
<proteinExistence type="inferred from homology"/>
<dbReference type="PROSITE" id="PS00893">
    <property type="entry name" value="NUDIX_BOX"/>
    <property type="match status" value="1"/>
</dbReference>
<dbReference type="GO" id="GO:0010945">
    <property type="term" value="F:coenzyme A diphosphatase activity"/>
    <property type="evidence" value="ECO:0007669"/>
    <property type="project" value="InterPro"/>
</dbReference>
<dbReference type="OrthoDB" id="9804442at2"/>
<keyword evidence="5 8" id="KW-0378">Hydrolase</keyword>
<evidence type="ECO:0000313" key="10">
    <source>
        <dbReference type="EMBL" id="GEE01114.1"/>
    </source>
</evidence>
<evidence type="ECO:0000259" key="9">
    <source>
        <dbReference type="PROSITE" id="PS51462"/>
    </source>
</evidence>
<dbReference type="SUPFAM" id="SSF55811">
    <property type="entry name" value="Nudix"/>
    <property type="match status" value="1"/>
</dbReference>
<dbReference type="AlphaFoldDB" id="A0A7I9V7A5"/>
<dbReference type="PROSITE" id="PS51462">
    <property type="entry name" value="NUDIX"/>
    <property type="match status" value="1"/>
</dbReference>
<evidence type="ECO:0000256" key="2">
    <source>
        <dbReference type="ARBA" id="ARBA00001946"/>
    </source>
</evidence>
<dbReference type="Gene3D" id="3.90.79.10">
    <property type="entry name" value="Nucleoside Triphosphate Pyrophosphohydrolase"/>
    <property type="match status" value="1"/>
</dbReference>
<dbReference type="Proteomes" id="UP000444960">
    <property type="component" value="Unassembled WGS sequence"/>
</dbReference>
<evidence type="ECO:0000313" key="11">
    <source>
        <dbReference type="Proteomes" id="UP000444960"/>
    </source>
</evidence>
<accession>A0A7I9V7A5</accession>
<dbReference type="InterPro" id="IPR020084">
    <property type="entry name" value="NUDIX_hydrolase_CS"/>
</dbReference>
<evidence type="ECO:0000256" key="6">
    <source>
        <dbReference type="ARBA" id="ARBA00022842"/>
    </source>
</evidence>
<reference evidence="11" key="1">
    <citation type="submission" date="2019-06" db="EMBL/GenBank/DDBJ databases">
        <title>Gordonia isolated from sludge of a wastewater treatment plant.</title>
        <authorList>
            <person name="Tamura T."/>
            <person name="Aoyama K."/>
            <person name="Kang Y."/>
            <person name="Saito S."/>
            <person name="Akiyama N."/>
            <person name="Yazawa K."/>
            <person name="Gonoi T."/>
            <person name="Mikami Y."/>
        </authorList>
    </citation>
    <scope>NUCLEOTIDE SEQUENCE [LARGE SCALE GENOMIC DNA]</scope>
    <source>
        <strain evidence="11">NBRC 107696</strain>
    </source>
</reference>
<evidence type="ECO:0000256" key="3">
    <source>
        <dbReference type="ARBA" id="ARBA00005582"/>
    </source>
</evidence>
<dbReference type="InterPro" id="IPR015797">
    <property type="entry name" value="NUDIX_hydrolase-like_dom_sf"/>
</dbReference>
<feature type="domain" description="Nudix hydrolase" evidence="9">
    <location>
        <begin position="24"/>
        <end position="157"/>
    </location>
</feature>
<dbReference type="Pfam" id="PF00293">
    <property type="entry name" value="NUDIX"/>
    <property type="match status" value="1"/>
</dbReference>
<dbReference type="PANTHER" id="PTHR12992">
    <property type="entry name" value="NUDIX HYDROLASE"/>
    <property type="match status" value="1"/>
</dbReference>
<dbReference type="InterPro" id="IPR000086">
    <property type="entry name" value="NUDIX_hydrolase_dom"/>
</dbReference>
<keyword evidence="11" id="KW-1185">Reference proteome</keyword>
<sequence>MSLRDELQARLDRFAVRRIPAGSGRRPAAVTVVVAPSKAGRGVWLTRRPSGMNRHAAQFALPGGRLDDGETHHGAALRELEEEMGIRLGPDSILGDLDDYATRSGFVMSPTVLWCDDDVEPRPNPAEVERVFLIELDELAEAEPILETIPESDRPVMSLPLIGRRIHAPTAAVLYQFARVALHGESVRVADYDQPVFAWR</sequence>
<dbReference type="GO" id="GO:0046872">
    <property type="term" value="F:metal ion binding"/>
    <property type="evidence" value="ECO:0007669"/>
    <property type="project" value="UniProtKB-KW"/>
</dbReference>
<dbReference type="PRINTS" id="PR00502">
    <property type="entry name" value="NUDIXFAMILY"/>
</dbReference>
<keyword evidence="4" id="KW-0479">Metal-binding</keyword>
<comment type="cofactor">
    <cofactor evidence="2">
        <name>Mg(2+)</name>
        <dbReference type="ChEBI" id="CHEBI:18420"/>
    </cofactor>
</comment>
<evidence type="ECO:0000256" key="1">
    <source>
        <dbReference type="ARBA" id="ARBA00001936"/>
    </source>
</evidence>
<keyword evidence="6" id="KW-0460">Magnesium</keyword>
<evidence type="ECO:0000256" key="7">
    <source>
        <dbReference type="ARBA" id="ARBA00023211"/>
    </source>
</evidence>
<dbReference type="InterPro" id="IPR045121">
    <property type="entry name" value="CoAse"/>
</dbReference>
<name>A0A7I9V7A5_9ACTN</name>
<organism evidence="10 11">
    <name type="scientific">Gordonia spumicola</name>
    <dbReference type="NCBI Taxonomy" id="589161"/>
    <lineage>
        <taxon>Bacteria</taxon>
        <taxon>Bacillati</taxon>
        <taxon>Actinomycetota</taxon>
        <taxon>Actinomycetes</taxon>
        <taxon>Mycobacteriales</taxon>
        <taxon>Gordoniaceae</taxon>
        <taxon>Gordonia</taxon>
    </lineage>
</organism>
<dbReference type="InterPro" id="IPR020476">
    <property type="entry name" value="Nudix_hydrolase"/>
</dbReference>
<protein>
    <recommendedName>
        <fullName evidence="9">Nudix hydrolase domain-containing protein</fullName>
    </recommendedName>
</protein>
<keyword evidence="7" id="KW-0464">Manganese</keyword>
<comment type="caution">
    <text evidence="10">The sequence shown here is derived from an EMBL/GenBank/DDBJ whole genome shotgun (WGS) entry which is preliminary data.</text>
</comment>
<comment type="cofactor">
    <cofactor evidence="1">
        <name>Mn(2+)</name>
        <dbReference type="ChEBI" id="CHEBI:29035"/>
    </cofactor>
</comment>
<dbReference type="CDD" id="cd03426">
    <property type="entry name" value="NUDIX_CoAse_Nudt7"/>
    <property type="match status" value="1"/>
</dbReference>
<dbReference type="RefSeq" id="WP_161894950.1">
    <property type="nucleotide sequence ID" value="NZ_BJOV01000003.1"/>
</dbReference>
<dbReference type="EMBL" id="BJOV01000003">
    <property type="protein sequence ID" value="GEE01114.1"/>
    <property type="molecule type" value="Genomic_DNA"/>
</dbReference>
<dbReference type="PANTHER" id="PTHR12992:SF11">
    <property type="entry name" value="MITOCHONDRIAL COENZYME A DIPHOSPHATASE NUDT8"/>
    <property type="match status" value="1"/>
</dbReference>
<gene>
    <name evidence="10" type="ORF">nbrc107696_15600</name>
</gene>
<evidence type="ECO:0000256" key="8">
    <source>
        <dbReference type="RuleBase" id="RU003476"/>
    </source>
</evidence>